<dbReference type="EMBL" id="CP044544">
    <property type="protein sequence ID" value="QFI77582.1"/>
    <property type="molecule type" value="Genomic_DNA"/>
</dbReference>
<sequence length="215" mass="23825">MFIMAPNGLIKLRRFVRSWTISHERDVSDTFEHYRRMFRARFRREMDWLRLMVLGGILTTFSALALADALAVQPGQEHFSGGSAIFSGIIMILVVLKIARGDIYIDWLMNGIPCILAGVALSSDENLTSISTLIFLSTFLVASGIARIWIGLTASPEDGATWILSSGCVAILSAFWIFCAWFLAMPTTAALILAFDTLFQGISMTGYGLSLKEER</sequence>
<proteinExistence type="predicted"/>
<keyword evidence="2" id="KW-0614">Plasmid</keyword>
<evidence type="ECO:0000256" key="1">
    <source>
        <dbReference type="SAM" id="Phobius"/>
    </source>
</evidence>
<feature type="transmembrane region" description="Helical" evidence="1">
    <location>
        <begin position="79"/>
        <end position="96"/>
    </location>
</feature>
<keyword evidence="1" id="KW-0812">Transmembrane</keyword>
<feature type="transmembrane region" description="Helical" evidence="1">
    <location>
        <begin position="189"/>
        <end position="209"/>
    </location>
</feature>
<evidence type="ECO:0000313" key="2">
    <source>
        <dbReference type="EMBL" id="QFI77582.1"/>
    </source>
</evidence>
<keyword evidence="1" id="KW-0472">Membrane</keyword>
<organism evidence="2 3">
    <name type="scientific">Bradyrhizobium betae</name>
    <dbReference type="NCBI Taxonomy" id="244734"/>
    <lineage>
        <taxon>Bacteria</taxon>
        <taxon>Pseudomonadati</taxon>
        <taxon>Pseudomonadota</taxon>
        <taxon>Alphaproteobacteria</taxon>
        <taxon>Hyphomicrobiales</taxon>
        <taxon>Nitrobacteraceae</taxon>
        <taxon>Bradyrhizobium</taxon>
    </lineage>
</organism>
<gene>
    <name evidence="2" type="ORF">F8237_35350</name>
</gene>
<accession>A0A5P6PGQ5</accession>
<evidence type="ECO:0000313" key="3">
    <source>
        <dbReference type="Proteomes" id="UP000325641"/>
    </source>
</evidence>
<dbReference type="KEGG" id="bbet:F8237_35350"/>
<geneLocation type="plasmid" evidence="3">
    <name>pbbpl7hg1</name>
</geneLocation>
<name>A0A5P6PGQ5_9BRAD</name>
<keyword evidence="1" id="KW-1133">Transmembrane helix</keyword>
<reference evidence="3" key="1">
    <citation type="submission" date="2019-10" db="EMBL/GenBank/DDBJ databases">
        <title>Complete Genome Sequence of Bradyrhizobium betae type strain PL7HG1T.</title>
        <authorList>
            <person name="Bromfield E.S.P."/>
            <person name="Cloutier S."/>
        </authorList>
    </citation>
    <scope>NUCLEOTIDE SEQUENCE [LARGE SCALE GENOMIC DNA]</scope>
    <source>
        <strain evidence="3">PL7HG1</strain>
        <plasmid evidence="3">pbbpl7hg1</plasmid>
    </source>
</reference>
<dbReference type="OrthoDB" id="9815400at2"/>
<dbReference type="RefSeq" id="WP_100957187.1">
    <property type="nucleotide sequence ID" value="NZ_CP044544.1"/>
</dbReference>
<feature type="transmembrane region" description="Helical" evidence="1">
    <location>
        <begin position="48"/>
        <end position="67"/>
    </location>
</feature>
<dbReference type="AlphaFoldDB" id="A0A5P6PGQ5"/>
<evidence type="ECO:0008006" key="4">
    <source>
        <dbReference type="Google" id="ProtNLM"/>
    </source>
</evidence>
<feature type="transmembrane region" description="Helical" evidence="1">
    <location>
        <begin position="103"/>
        <end position="121"/>
    </location>
</feature>
<dbReference type="Proteomes" id="UP000325641">
    <property type="component" value="Plasmid pBbPL7HG1"/>
</dbReference>
<feature type="transmembrane region" description="Helical" evidence="1">
    <location>
        <begin position="127"/>
        <end position="150"/>
    </location>
</feature>
<feature type="transmembrane region" description="Helical" evidence="1">
    <location>
        <begin position="162"/>
        <end position="183"/>
    </location>
</feature>
<protein>
    <recommendedName>
        <fullName evidence="4">HdeD family acid-resistance protein</fullName>
    </recommendedName>
</protein>